<reference evidence="2 3" key="1">
    <citation type="journal article" date="2019" name="Commun. Biol.">
        <title>The bagworm genome reveals a unique fibroin gene that provides high tensile strength.</title>
        <authorList>
            <person name="Kono N."/>
            <person name="Nakamura H."/>
            <person name="Ohtoshi R."/>
            <person name="Tomita M."/>
            <person name="Numata K."/>
            <person name="Arakawa K."/>
        </authorList>
    </citation>
    <scope>NUCLEOTIDE SEQUENCE [LARGE SCALE GENOMIC DNA]</scope>
</reference>
<feature type="region of interest" description="Disordered" evidence="1">
    <location>
        <begin position="1"/>
        <end position="54"/>
    </location>
</feature>
<name>A0A4C1YLR3_EUMVA</name>
<protein>
    <submittedName>
        <fullName evidence="2">Uncharacterized protein</fullName>
    </submittedName>
</protein>
<evidence type="ECO:0000313" key="2">
    <source>
        <dbReference type="EMBL" id="GBP75579.1"/>
    </source>
</evidence>
<evidence type="ECO:0000256" key="1">
    <source>
        <dbReference type="SAM" id="MobiDB-lite"/>
    </source>
</evidence>
<keyword evidence="3" id="KW-1185">Reference proteome</keyword>
<sequence>MKLDGGRARPGPLSKREILPPGDVTTRAPRQIERGGGDAPLVLQPRPPPRRTGRRRALIPLPRQINMLIGSRVTRLRRVHGAIVF</sequence>
<comment type="caution">
    <text evidence="2">The sequence shown here is derived from an EMBL/GenBank/DDBJ whole genome shotgun (WGS) entry which is preliminary data.</text>
</comment>
<dbReference type="EMBL" id="BGZK01001254">
    <property type="protein sequence ID" value="GBP75579.1"/>
    <property type="molecule type" value="Genomic_DNA"/>
</dbReference>
<gene>
    <name evidence="2" type="ORF">EVAR_43485_1</name>
</gene>
<proteinExistence type="predicted"/>
<evidence type="ECO:0000313" key="3">
    <source>
        <dbReference type="Proteomes" id="UP000299102"/>
    </source>
</evidence>
<dbReference type="Proteomes" id="UP000299102">
    <property type="component" value="Unassembled WGS sequence"/>
</dbReference>
<accession>A0A4C1YLR3</accession>
<organism evidence="2 3">
    <name type="scientific">Eumeta variegata</name>
    <name type="common">Bagworm moth</name>
    <name type="synonym">Eumeta japonica</name>
    <dbReference type="NCBI Taxonomy" id="151549"/>
    <lineage>
        <taxon>Eukaryota</taxon>
        <taxon>Metazoa</taxon>
        <taxon>Ecdysozoa</taxon>
        <taxon>Arthropoda</taxon>
        <taxon>Hexapoda</taxon>
        <taxon>Insecta</taxon>
        <taxon>Pterygota</taxon>
        <taxon>Neoptera</taxon>
        <taxon>Endopterygota</taxon>
        <taxon>Lepidoptera</taxon>
        <taxon>Glossata</taxon>
        <taxon>Ditrysia</taxon>
        <taxon>Tineoidea</taxon>
        <taxon>Psychidae</taxon>
        <taxon>Oiketicinae</taxon>
        <taxon>Eumeta</taxon>
    </lineage>
</organism>
<dbReference type="AlphaFoldDB" id="A0A4C1YLR3"/>